<feature type="transmembrane region" description="Helical" evidence="12">
    <location>
        <begin position="146"/>
        <end position="170"/>
    </location>
</feature>
<dbReference type="Pfam" id="PF16494">
    <property type="entry name" value="Na_Ca_ex_C"/>
    <property type="match status" value="1"/>
</dbReference>
<feature type="transmembrane region" description="Helical" evidence="12">
    <location>
        <begin position="182"/>
        <end position="203"/>
    </location>
</feature>
<feature type="domain" description="Calx-beta" evidence="14">
    <location>
        <begin position="482"/>
        <end position="559"/>
    </location>
</feature>
<evidence type="ECO:0000256" key="3">
    <source>
        <dbReference type="ARBA" id="ARBA00022449"/>
    </source>
</evidence>
<keyword evidence="5 12" id="KW-0812">Transmembrane</keyword>
<dbReference type="PANTHER" id="PTHR11878:SF65">
    <property type="entry name" value="NA_CA-EXCHANGE PROTEIN, ISOFORM G"/>
    <property type="match status" value="1"/>
</dbReference>
<proteinExistence type="predicted"/>
<dbReference type="GO" id="GO:0007154">
    <property type="term" value="P:cell communication"/>
    <property type="evidence" value="ECO:0007669"/>
    <property type="project" value="InterPro"/>
</dbReference>
<feature type="transmembrane region" description="Helical" evidence="12">
    <location>
        <begin position="57"/>
        <end position="75"/>
    </location>
</feature>
<feature type="transmembrane region" description="Helical" evidence="12">
    <location>
        <begin position="114"/>
        <end position="134"/>
    </location>
</feature>
<feature type="signal peptide" evidence="13">
    <location>
        <begin position="1"/>
        <end position="21"/>
    </location>
</feature>
<keyword evidence="8" id="KW-0106">Calcium</keyword>
<keyword evidence="16" id="KW-1185">Reference proteome</keyword>
<organism evidence="15 16">
    <name type="scientific">Parthenolecanium corni</name>
    <dbReference type="NCBI Taxonomy" id="536013"/>
    <lineage>
        <taxon>Eukaryota</taxon>
        <taxon>Metazoa</taxon>
        <taxon>Ecdysozoa</taxon>
        <taxon>Arthropoda</taxon>
        <taxon>Hexapoda</taxon>
        <taxon>Insecta</taxon>
        <taxon>Pterygota</taxon>
        <taxon>Neoptera</taxon>
        <taxon>Paraneoptera</taxon>
        <taxon>Hemiptera</taxon>
        <taxon>Sternorrhyncha</taxon>
        <taxon>Coccoidea</taxon>
        <taxon>Coccidae</taxon>
        <taxon>Parthenolecanium</taxon>
    </lineage>
</organism>
<evidence type="ECO:0000256" key="1">
    <source>
        <dbReference type="ARBA" id="ARBA00004127"/>
    </source>
</evidence>
<evidence type="ECO:0000256" key="9">
    <source>
        <dbReference type="ARBA" id="ARBA00022989"/>
    </source>
</evidence>
<keyword evidence="11 12" id="KW-0472">Membrane</keyword>
<dbReference type="GO" id="GO:0030424">
    <property type="term" value="C:axon"/>
    <property type="evidence" value="ECO:0007669"/>
    <property type="project" value="TreeGrafter"/>
</dbReference>
<sequence length="571" mass="62496">MPPRIALAAFALCATFGAAAGADASAADGLAKCQPGMVLPVWQPQDGLTTWDRLLRGFVYFALLSYFFLGVSIGSDRFMGAIEVITSQEREVLIRKKGSAQGQRVRVRVWNETIANLTLMALGSSAPEILLSIIEIVGKNFAAGELGPGTIVGSAAYNLFVIIAICVHVIPDGEVRRIRHLSVFFVTATWSVFAYIWMYMILAVISEGVVECWEAFITFLFFPATVLTAYVADRKLRIFGFKRFRLNKNRVIVAAEGDDGDQQRAVDQQLEDEILEESSVTDPHHFAIILRDLKKRNSNATPKQLEQMAIDELTKRTHKSKAFYRLQANKQLTGGVAQTHLRRGGEQHHAEVTAAATVRPLGCKISLQPDHYTVLENVGQFEVSVVREGDDLSHSVSVFYTTEDGTAVAGSDYEGATGTVVFGPGETRQTIALRVIDDDIFEEDEHFYLHLTKAVVLVPNGSGAPAQAVAENVVALGPPATATIVILDDDHCGVFGFASESVEVSENVGVLRLEVVRSSGARGAVRLDYVMIEDTAKHERHFVQRSGTLVFENNEARLVPPYLANNRADSN</sequence>
<dbReference type="GO" id="GO:0005432">
    <property type="term" value="F:calcium:sodium antiporter activity"/>
    <property type="evidence" value="ECO:0007669"/>
    <property type="project" value="TreeGrafter"/>
</dbReference>
<evidence type="ECO:0000256" key="12">
    <source>
        <dbReference type="SAM" id="Phobius"/>
    </source>
</evidence>
<dbReference type="Pfam" id="PF03160">
    <property type="entry name" value="Calx-beta"/>
    <property type="match status" value="1"/>
</dbReference>
<gene>
    <name evidence="15" type="ORF">V9T40_014694</name>
</gene>
<dbReference type="InterPro" id="IPR004837">
    <property type="entry name" value="NaCa_Exmemb"/>
</dbReference>
<dbReference type="GO" id="GO:0098703">
    <property type="term" value="P:calcium ion import across plasma membrane"/>
    <property type="evidence" value="ECO:0007669"/>
    <property type="project" value="TreeGrafter"/>
</dbReference>
<dbReference type="SUPFAM" id="SSF141072">
    <property type="entry name" value="CalX-like"/>
    <property type="match status" value="2"/>
</dbReference>
<keyword evidence="7" id="KW-0677">Repeat</keyword>
<dbReference type="Proteomes" id="UP001367676">
    <property type="component" value="Unassembled WGS sequence"/>
</dbReference>
<evidence type="ECO:0000256" key="8">
    <source>
        <dbReference type="ARBA" id="ARBA00022837"/>
    </source>
</evidence>
<evidence type="ECO:0000256" key="11">
    <source>
        <dbReference type="ARBA" id="ARBA00023136"/>
    </source>
</evidence>
<dbReference type="InterPro" id="IPR044880">
    <property type="entry name" value="NCX_ion-bd_dom_sf"/>
</dbReference>
<dbReference type="InterPro" id="IPR051171">
    <property type="entry name" value="CaCA"/>
</dbReference>
<dbReference type="GO" id="GO:0098794">
    <property type="term" value="C:postsynapse"/>
    <property type="evidence" value="ECO:0007669"/>
    <property type="project" value="TreeGrafter"/>
</dbReference>
<evidence type="ECO:0000256" key="10">
    <source>
        <dbReference type="ARBA" id="ARBA00023065"/>
    </source>
</evidence>
<comment type="caution">
    <text evidence="15">The sequence shown here is derived from an EMBL/GenBank/DDBJ whole genome shotgun (WGS) entry which is preliminary data.</text>
</comment>
<feature type="domain" description="Calx-beta" evidence="14">
    <location>
        <begin position="354"/>
        <end position="452"/>
    </location>
</feature>
<evidence type="ECO:0000256" key="5">
    <source>
        <dbReference type="ARBA" id="ARBA00022692"/>
    </source>
</evidence>
<feature type="chain" id="PRO_5043010252" description="Calx-beta domain-containing protein" evidence="13">
    <location>
        <begin position="22"/>
        <end position="571"/>
    </location>
</feature>
<dbReference type="PANTHER" id="PTHR11878">
    <property type="entry name" value="SODIUM/CALCIUM EXCHANGER"/>
    <property type="match status" value="1"/>
</dbReference>
<dbReference type="Gene3D" id="1.20.1420.30">
    <property type="entry name" value="NCX, central ion-binding region"/>
    <property type="match status" value="1"/>
</dbReference>
<dbReference type="Gene3D" id="2.60.40.2030">
    <property type="match status" value="2"/>
</dbReference>
<evidence type="ECO:0000256" key="13">
    <source>
        <dbReference type="SAM" id="SignalP"/>
    </source>
</evidence>
<evidence type="ECO:0000313" key="16">
    <source>
        <dbReference type="Proteomes" id="UP001367676"/>
    </source>
</evidence>
<name>A0AAN9T2K4_9HEMI</name>
<dbReference type="InterPro" id="IPR038081">
    <property type="entry name" value="CalX-like_sf"/>
</dbReference>
<keyword evidence="10" id="KW-0406">Ion transport</keyword>
<keyword evidence="2" id="KW-0813">Transport</keyword>
<dbReference type="GO" id="GO:0042383">
    <property type="term" value="C:sarcolemma"/>
    <property type="evidence" value="ECO:0007669"/>
    <property type="project" value="TreeGrafter"/>
</dbReference>
<comment type="subcellular location">
    <subcellularLocation>
        <location evidence="1">Endomembrane system</location>
        <topology evidence="1">Multi-pass membrane protein</topology>
    </subcellularLocation>
</comment>
<dbReference type="Pfam" id="PF01699">
    <property type="entry name" value="Na_Ca_ex"/>
    <property type="match status" value="1"/>
</dbReference>
<accession>A0AAN9T2K4</accession>
<dbReference type="SMART" id="SM00237">
    <property type="entry name" value="Calx_beta"/>
    <property type="match status" value="2"/>
</dbReference>
<evidence type="ECO:0000256" key="6">
    <source>
        <dbReference type="ARBA" id="ARBA00022729"/>
    </source>
</evidence>
<feature type="transmembrane region" description="Helical" evidence="12">
    <location>
        <begin position="215"/>
        <end position="232"/>
    </location>
</feature>
<evidence type="ECO:0000259" key="14">
    <source>
        <dbReference type="SMART" id="SM00237"/>
    </source>
</evidence>
<protein>
    <recommendedName>
        <fullName evidence="14">Calx-beta domain-containing protein</fullName>
    </recommendedName>
</protein>
<evidence type="ECO:0000313" key="15">
    <source>
        <dbReference type="EMBL" id="KAK7571090.1"/>
    </source>
</evidence>
<keyword evidence="3" id="KW-0050">Antiport</keyword>
<keyword evidence="6 13" id="KW-0732">Signal</keyword>
<keyword evidence="9 12" id="KW-1133">Transmembrane helix</keyword>
<dbReference type="EMBL" id="JBBCAQ010000041">
    <property type="protein sequence ID" value="KAK7571090.1"/>
    <property type="molecule type" value="Genomic_DNA"/>
</dbReference>
<reference evidence="15 16" key="1">
    <citation type="submission" date="2024-03" db="EMBL/GenBank/DDBJ databases">
        <title>Adaptation during the transition from Ophiocordyceps entomopathogen to insect associate is accompanied by gene loss and intensified selection.</title>
        <authorList>
            <person name="Ward C.M."/>
            <person name="Onetto C.A."/>
            <person name="Borneman A.R."/>
        </authorList>
    </citation>
    <scope>NUCLEOTIDE SEQUENCE [LARGE SCALE GENOMIC DNA]</scope>
    <source>
        <strain evidence="15">AWRI1</strain>
        <tissue evidence="15">Single Adult Female</tissue>
    </source>
</reference>
<dbReference type="InterPro" id="IPR032452">
    <property type="entry name" value="Na_Ca_Ex_C-exten"/>
</dbReference>
<dbReference type="GO" id="GO:0012505">
    <property type="term" value="C:endomembrane system"/>
    <property type="evidence" value="ECO:0007669"/>
    <property type="project" value="UniProtKB-SubCell"/>
</dbReference>
<dbReference type="InterPro" id="IPR003644">
    <property type="entry name" value="Calx_beta"/>
</dbReference>
<keyword evidence="4" id="KW-0109">Calcium transport</keyword>
<evidence type="ECO:0000256" key="2">
    <source>
        <dbReference type="ARBA" id="ARBA00022448"/>
    </source>
</evidence>
<evidence type="ECO:0000256" key="4">
    <source>
        <dbReference type="ARBA" id="ARBA00022568"/>
    </source>
</evidence>
<evidence type="ECO:0000256" key="7">
    <source>
        <dbReference type="ARBA" id="ARBA00022737"/>
    </source>
</evidence>
<dbReference type="AlphaFoldDB" id="A0AAN9T2K4"/>